<comment type="similarity">
    <text evidence="5">Belongs to the binding-protein-dependent transport system permease family.</text>
</comment>
<evidence type="ECO:0000313" key="7">
    <source>
        <dbReference type="EMBL" id="ADH65300.1"/>
    </source>
</evidence>
<keyword evidence="7" id="KW-0614">Plasmid</keyword>
<dbReference type="GO" id="GO:0055085">
    <property type="term" value="P:transmembrane transport"/>
    <property type="evidence" value="ECO:0007669"/>
    <property type="project" value="InterPro"/>
</dbReference>
<evidence type="ECO:0000313" key="8">
    <source>
        <dbReference type="Proteomes" id="UP000001916"/>
    </source>
</evidence>
<feature type="domain" description="ABC transmembrane type-1" evidence="6">
    <location>
        <begin position="66"/>
        <end position="262"/>
    </location>
</feature>
<feature type="transmembrane region" description="Helical" evidence="5">
    <location>
        <begin position="638"/>
        <end position="657"/>
    </location>
</feature>
<dbReference type="Pfam" id="PF00528">
    <property type="entry name" value="BPD_transp_1"/>
    <property type="match status" value="2"/>
</dbReference>
<dbReference type="EMBL" id="CP002043">
    <property type="protein sequence ID" value="ADH65300.1"/>
    <property type="molecule type" value="Genomic_DNA"/>
</dbReference>
<dbReference type="SUPFAM" id="SSF161098">
    <property type="entry name" value="MetI-like"/>
    <property type="match status" value="2"/>
</dbReference>
<feature type="transmembrane region" description="Helical" evidence="5">
    <location>
        <begin position="20"/>
        <end position="42"/>
    </location>
</feature>
<feature type="transmembrane region" description="Helical" evidence="5">
    <location>
        <begin position="473"/>
        <end position="493"/>
    </location>
</feature>
<keyword evidence="3 5" id="KW-1133">Transmembrane helix</keyword>
<keyword evidence="2 5" id="KW-0812">Transmembrane</keyword>
<evidence type="ECO:0000256" key="5">
    <source>
        <dbReference type="RuleBase" id="RU363032"/>
    </source>
</evidence>
<dbReference type="PROSITE" id="PS50928">
    <property type="entry name" value="ABC_TM1"/>
    <property type="match status" value="2"/>
</dbReference>
<feature type="transmembrane region" description="Helical" evidence="5">
    <location>
        <begin position="580"/>
        <end position="601"/>
    </location>
</feature>
<dbReference type="PANTHER" id="PTHR42744">
    <property type="entry name" value="BINDING-PROTEIN-DEPENDENT TRANSPORT SYSTEMS INNER MEMBRANE COMPONENT"/>
    <property type="match status" value="1"/>
</dbReference>
<dbReference type="HOGENOM" id="CLU_036171_2_0_0"/>
<evidence type="ECO:0000259" key="6">
    <source>
        <dbReference type="PROSITE" id="PS50928"/>
    </source>
</evidence>
<feature type="transmembrane region" description="Helical" evidence="5">
    <location>
        <begin position="137"/>
        <end position="157"/>
    </location>
</feature>
<gene>
    <name evidence="7" type="ORF">Mesil_3497</name>
</gene>
<accession>D7BJE4</accession>
<reference evidence="7 8" key="1">
    <citation type="journal article" date="2010" name="Stand. Genomic Sci.">
        <title>Complete genome sequence of Meiothermus silvanus type strain (VI-R2).</title>
        <authorList>
            <person name="Sikorski J."/>
            <person name="Tindall B.J."/>
            <person name="Lowry S."/>
            <person name="Lucas S."/>
            <person name="Nolan M."/>
            <person name="Copeland A."/>
            <person name="Glavina Del Rio T."/>
            <person name="Tice H."/>
            <person name="Cheng J.F."/>
            <person name="Han C."/>
            <person name="Pitluck S."/>
            <person name="Liolios K."/>
            <person name="Ivanova N."/>
            <person name="Mavromatis K."/>
            <person name="Mikhailova N."/>
            <person name="Pati A."/>
            <person name="Goodwin L."/>
            <person name="Chen A."/>
            <person name="Palaniappan K."/>
            <person name="Land M."/>
            <person name="Hauser L."/>
            <person name="Chang Y.J."/>
            <person name="Jeffries C.D."/>
            <person name="Rohde M."/>
            <person name="Goker M."/>
            <person name="Woyke T."/>
            <person name="Bristow J."/>
            <person name="Eisen J.A."/>
            <person name="Markowitz V."/>
            <person name="Hugenholtz P."/>
            <person name="Kyrpides N.C."/>
            <person name="Klenk H.P."/>
            <person name="Lapidus A."/>
        </authorList>
    </citation>
    <scope>NUCLEOTIDE SEQUENCE [LARGE SCALE GENOMIC DNA]</scope>
    <source>
        <strain evidence="8">ATCC 700542 / DSM 9946 / VI-R2</strain>
        <plasmid evidence="8">Plasmid pMESIL01</plasmid>
    </source>
</reference>
<keyword evidence="8" id="KW-1185">Reference proteome</keyword>
<feature type="transmembrane region" description="Helical" evidence="5">
    <location>
        <begin position="243"/>
        <end position="263"/>
    </location>
</feature>
<organism evidence="7 8">
    <name type="scientific">Allomeiothermus silvanus (strain ATCC 700542 / DSM 9946 / NBRC 106475 / NCIMB 13440 / VI-R2)</name>
    <name type="common">Thermus silvanus</name>
    <dbReference type="NCBI Taxonomy" id="526227"/>
    <lineage>
        <taxon>Bacteria</taxon>
        <taxon>Thermotogati</taxon>
        <taxon>Deinococcota</taxon>
        <taxon>Deinococci</taxon>
        <taxon>Thermales</taxon>
        <taxon>Thermaceae</taxon>
        <taxon>Allomeiothermus</taxon>
    </lineage>
</organism>
<dbReference type="eggNOG" id="COG4986">
    <property type="taxonomic scope" value="Bacteria"/>
</dbReference>
<sequence>MRRVFPSPEALRPRAPFSRWDLVVIPGVLVLLALFTLALQGATEPFGPTSPNLTVSLDPAHLPYYGLRTLLRMLAALLLSLVFTFVYATVAAKVPRTERVLIPILDFLQSLPILGFLTATTSIFLGLFRGNLFGLEAASIFAIFTSQVWNMTFSFYASLRTVPKELQEAAAMLRLSPWQRFWKLEVPFALPHLVWNAMMSVSGGWFFVVASEAINVVGRDQTQYLPGVGSYIALAIQQANTHAMLYAGVTLFLLVLLYDQLFFRPIVAWAEKFKFEQSESSDTAQSWVLTLLKRARLSQRIARLPQPLWEWLWLKSARRNRPGEALEPPPQQRGRARLADLAFNLGVALGSLGLLGVLLGYLFGPGLGFQGGRTLQPNPNLNLELSPEIAQRFAAVGIRPGADETVWLSQVCSATQGGKQLSSRLKALLREPGVRAPADLADSCRRPLAPAGKVSWPEVPEVLKYGLFTALRVSFFVLLVTLVWLPVGVYIGLRPRLTQWAQPLAQFGAAFPANLLFPLFVVTIAHFRLNPEIWVSPLMVLGGQWYILFNVIAGTVAIPNDLKEAARMYRLRGWGLWRRLLLPAIFPAFVTGGITATGGSWNASIVAEVVRWGNTTLVATGLGAYIARWSTGEFNPHVGLGMLVMGLLVLAYNRLIWRRLYQLAEERYRLD</sequence>
<protein>
    <recommendedName>
        <fullName evidence="6">ABC transmembrane type-1 domain-containing protein</fullName>
    </recommendedName>
</protein>
<dbReference type="RefSeq" id="WP_013159778.1">
    <property type="nucleotide sequence ID" value="NC_014213.1"/>
</dbReference>
<keyword evidence="4 5" id="KW-0472">Membrane</keyword>
<dbReference type="KEGG" id="msv:Mesil_3497"/>
<evidence type="ECO:0000256" key="2">
    <source>
        <dbReference type="ARBA" id="ARBA00022692"/>
    </source>
</evidence>
<geneLocation type="plasmid" evidence="7 8">
    <name>pMESIL01</name>
</geneLocation>
<proteinExistence type="inferred from homology"/>
<dbReference type="GO" id="GO:0005886">
    <property type="term" value="C:plasma membrane"/>
    <property type="evidence" value="ECO:0007669"/>
    <property type="project" value="UniProtKB-SubCell"/>
</dbReference>
<feature type="transmembrane region" description="Helical" evidence="5">
    <location>
        <begin position="100"/>
        <end position="125"/>
    </location>
</feature>
<dbReference type="Proteomes" id="UP000001916">
    <property type="component" value="Plasmid pMESIL01"/>
</dbReference>
<comment type="subcellular location">
    <subcellularLocation>
        <location evidence="5">Cell membrane</location>
        <topology evidence="5">Multi-pass membrane protein</topology>
    </subcellularLocation>
    <subcellularLocation>
        <location evidence="1">Membrane</location>
        <topology evidence="1">Multi-pass membrane protein</topology>
    </subcellularLocation>
</comment>
<keyword evidence="5" id="KW-0813">Transport</keyword>
<evidence type="ECO:0000256" key="4">
    <source>
        <dbReference type="ARBA" id="ARBA00023136"/>
    </source>
</evidence>
<dbReference type="AlphaFoldDB" id="D7BJE4"/>
<dbReference type="CDD" id="cd06261">
    <property type="entry name" value="TM_PBP2"/>
    <property type="match status" value="2"/>
</dbReference>
<evidence type="ECO:0000256" key="3">
    <source>
        <dbReference type="ARBA" id="ARBA00022989"/>
    </source>
</evidence>
<name>D7BJE4_ALLS1</name>
<dbReference type="OrthoDB" id="9806809at2"/>
<dbReference type="InterPro" id="IPR000515">
    <property type="entry name" value="MetI-like"/>
</dbReference>
<feature type="transmembrane region" description="Helical" evidence="5">
    <location>
        <begin position="341"/>
        <end position="363"/>
    </location>
</feature>
<dbReference type="InterPro" id="IPR035906">
    <property type="entry name" value="MetI-like_sf"/>
</dbReference>
<dbReference type="Gene3D" id="1.10.3720.10">
    <property type="entry name" value="MetI-like"/>
    <property type="match status" value="2"/>
</dbReference>
<feature type="transmembrane region" description="Helical" evidence="5">
    <location>
        <begin position="188"/>
        <end position="208"/>
    </location>
</feature>
<feature type="transmembrane region" description="Helical" evidence="5">
    <location>
        <begin position="62"/>
        <end position="88"/>
    </location>
</feature>
<dbReference type="PANTHER" id="PTHR42744:SF1">
    <property type="entry name" value="BINDING-PROTEIN-DEPENDENT TRANSPORT SYSTEMS INNER MEMBRANE COMPONENT"/>
    <property type="match status" value="1"/>
</dbReference>
<feature type="domain" description="ABC transmembrane type-1" evidence="6">
    <location>
        <begin position="470"/>
        <end position="656"/>
    </location>
</feature>
<evidence type="ECO:0000256" key="1">
    <source>
        <dbReference type="ARBA" id="ARBA00004141"/>
    </source>
</evidence>
<feature type="transmembrane region" description="Helical" evidence="5">
    <location>
        <begin position="533"/>
        <end position="559"/>
    </location>
</feature>
<feature type="transmembrane region" description="Helical" evidence="5">
    <location>
        <begin position="505"/>
        <end position="527"/>
    </location>
</feature>